<keyword evidence="3 5" id="KW-1133">Transmembrane helix</keyword>
<reference evidence="6" key="1">
    <citation type="submission" date="2020-06" db="EMBL/GenBank/DDBJ databases">
        <title>WGS assembly of Ceratodon purpureus strain R40.</title>
        <authorList>
            <person name="Carey S.B."/>
            <person name="Jenkins J."/>
            <person name="Shu S."/>
            <person name="Lovell J.T."/>
            <person name="Sreedasyam A."/>
            <person name="Maumus F."/>
            <person name="Tiley G.P."/>
            <person name="Fernandez-Pozo N."/>
            <person name="Barry K."/>
            <person name="Chen C."/>
            <person name="Wang M."/>
            <person name="Lipzen A."/>
            <person name="Daum C."/>
            <person name="Saski C.A."/>
            <person name="Payton A.C."/>
            <person name="Mcbreen J.C."/>
            <person name="Conrad R.E."/>
            <person name="Kollar L.M."/>
            <person name="Olsson S."/>
            <person name="Huttunen S."/>
            <person name="Landis J.B."/>
            <person name="Wickett N.J."/>
            <person name="Johnson M.G."/>
            <person name="Rensing S.A."/>
            <person name="Grimwood J."/>
            <person name="Schmutz J."/>
            <person name="Mcdaniel S.F."/>
        </authorList>
    </citation>
    <scope>NUCLEOTIDE SEQUENCE</scope>
    <source>
        <strain evidence="6">R40</strain>
    </source>
</reference>
<keyword evidence="5" id="KW-0496">Mitochondrion</keyword>
<feature type="transmembrane region" description="Helical" evidence="5">
    <location>
        <begin position="56"/>
        <end position="79"/>
    </location>
</feature>
<accession>A0A8T0I5D6</accession>
<dbReference type="EMBL" id="CM026425">
    <property type="protein sequence ID" value="KAG0577768.1"/>
    <property type="molecule type" value="Genomic_DNA"/>
</dbReference>
<evidence type="ECO:0000256" key="2">
    <source>
        <dbReference type="ARBA" id="ARBA00022692"/>
    </source>
</evidence>
<evidence type="ECO:0000256" key="1">
    <source>
        <dbReference type="ARBA" id="ARBA00004370"/>
    </source>
</evidence>
<evidence type="ECO:0000313" key="6">
    <source>
        <dbReference type="EMBL" id="KAG0577768.1"/>
    </source>
</evidence>
<dbReference type="PANTHER" id="PTHR23427">
    <property type="entry name" value="SURFEIT LOCUS PROTEIN"/>
    <property type="match status" value="1"/>
</dbReference>
<comment type="caution">
    <text evidence="6">The sequence shown here is derived from an EMBL/GenBank/DDBJ whole genome shotgun (WGS) entry which is preliminary data.</text>
</comment>
<dbReference type="InterPro" id="IPR002994">
    <property type="entry name" value="Surf1/Shy1"/>
</dbReference>
<protein>
    <recommendedName>
        <fullName evidence="5">SURF1-like protein</fullName>
    </recommendedName>
</protein>
<dbReference type="PROSITE" id="PS50895">
    <property type="entry name" value="SURF1"/>
    <property type="match status" value="1"/>
</dbReference>
<dbReference type="Pfam" id="PF02104">
    <property type="entry name" value="SURF1"/>
    <property type="match status" value="1"/>
</dbReference>
<keyword evidence="2 5" id="KW-0812">Transmembrane</keyword>
<evidence type="ECO:0000256" key="5">
    <source>
        <dbReference type="RuleBase" id="RU363076"/>
    </source>
</evidence>
<organism evidence="6 7">
    <name type="scientific">Ceratodon purpureus</name>
    <name type="common">Fire moss</name>
    <name type="synonym">Dicranum purpureum</name>
    <dbReference type="NCBI Taxonomy" id="3225"/>
    <lineage>
        <taxon>Eukaryota</taxon>
        <taxon>Viridiplantae</taxon>
        <taxon>Streptophyta</taxon>
        <taxon>Embryophyta</taxon>
        <taxon>Bryophyta</taxon>
        <taxon>Bryophytina</taxon>
        <taxon>Bryopsida</taxon>
        <taxon>Dicranidae</taxon>
        <taxon>Pseudoditrichales</taxon>
        <taxon>Ditrichaceae</taxon>
        <taxon>Ceratodon</taxon>
    </lineage>
</organism>
<comment type="function">
    <text evidence="5">Probably involved in the biogenesis of the COX complex.</text>
</comment>
<comment type="caution">
    <text evidence="5">Lacks conserved residue(s) required for the propagation of feature annotation.</text>
</comment>
<dbReference type="Proteomes" id="UP000822688">
    <property type="component" value="Chromosome 5"/>
</dbReference>
<comment type="similarity">
    <text evidence="5">Belongs to the SURF1 family.</text>
</comment>
<dbReference type="AlphaFoldDB" id="A0A8T0I5D6"/>
<dbReference type="GO" id="GO:0005743">
    <property type="term" value="C:mitochondrial inner membrane"/>
    <property type="evidence" value="ECO:0007669"/>
    <property type="project" value="UniProtKB-SubCell"/>
</dbReference>
<proteinExistence type="inferred from homology"/>
<gene>
    <name evidence="6" type="ORF">KC19_5G180200</name>
</gene>
<dbReference type="CDD" id="cd06662">
    <property type="entry name" value="SURF1"/>
    <property type="match status" value="1"/>
</dbReference>
<evidence type="ECO:0000313" key="7">
    <source>
        <dbReference type="Proteomes" id="UP000822688"/>
    </source>
</evidence>
<dbReference type="PANTHER" id="PTHR23427:SF2">
    <property type="entry name" value="SURFEIT LOCUS PROTEIN 1"/>
    <property type="match status" value="1"/>
</dbReference>
<keyword evidence="4 5" id="KW-0472">Membrane</keyword>
<evidence type="ECO:0000256" key="3">
    <source>
        <dbReference type="ARBA" id="ARBA00022989"/>
    </source>
</evidence>
<sequence>MAARLMWRSGGGRGAVRTLQLQRVLGFSTSSAAVGPAGEISAAASSLHSQEAGKKWGLSVLVLILPCAATFGLGSWQLVRREKKIELLDFRRARFEEDPIALEEALAIKRQSVDNAQSDVLQYRKVYCEGVLDESKSLFVGPRSRTLYGAAEKGYYIVTPLICKSSSDTRVQLPVLVNRGWVPSSMRNEAMAQEQAVHEQPAHAVVKDVEEANIKETKQSSWWSRWGKPQVADQEEVTVAEPERPIVRVAGVIRDGEQPNMFVPNNQPEIGQWFYVDVPAMARVMGLPEDVTYMEAVATSSPDREGRKKFPLPKESDSFLKSSVMPQDHLNYALTWYTLSAATSFMAVKRLQNLKRGR</sequence>
<keyword evidence="7" id="KW-1185">Reference proteome</keyword>
<dbReference type="InterPro" id="IPR045214">
    <property type="entry name" value="Surf1/Surf4"/>
</dbReference>
<name>A0A8T0I5D6_CERPU</name>
<evidence type="ECO:0000256" key="4">
    <source>
        <dbReference type="ARBA" id="ARBA00023136"/>
    </source>
</evidence>
<keyword evidence="5" id="KW-0999">Mitochondrion inner membrane</keyword>
<comment type="subcellular location">
    <subcellularLocation>
        <location evidence="1">Membrane</location>
    </subcellularLocation>
    <subcellularLocation>
        <location evidence="5">Mitochondrion inner membrane</location>
        <topology evidence="5">Multi-pass membrane protein</topology>
    </subcellularLocation>
</comment>